<dbReference type="InterPro" id="IPR016181">
    <property type="entry name" value="Acyl_CoA_acyltransferase"/>
</dbReference>
<dbReference type="PATRIC" id="fig|1379910.4.peg.1022"/>
<dbReference type="KEGG" id="ruf:TH63_04710"/>
<dbReference type="Gene3D" id="3.40.630.30">
    <property type="match status" value="1"/>
</dbReference>
<evidence type="ECO:0000259" key="1">
    <source>
        <dbReference type="PROSITE" id="PS51186"/>
    </source>
</evidence>
<dbReference type="PROSITE" id="PS51186">
    <property type="entry name" value="GNAT"/>
    <property type="match status" value="1"/>
</dbReference>
<proteinExistence type="predicted"/>
<dbReference type="AlphaFoldDB" id="A0A0H4VMX7"/>
<protein>
    <recommendedName>
        <fullName evidence="1">N-acetyltransferase domain-containing protein</fullName>
    </recommendedName>
</protein>
<name>A0A0H4VMX7_9BACT</name>
<evidence type="ECO:0000313" key="3">
    <source>
        <dbReference type="Proteomes" id="UP000036458"/>
    </source>
</evidence>
<dbReference type="STRING" id="1379910.TH63_04710"/>
<dbReference type="GO" id="GO:0016747">
    <property type="term" value="F:acyltransferase activity, transferring groups other than amino-acyl groups"/>
    <property type="evidence" value="ECO:0007669"/>
    <property type="project" value="InterPro"/>
</dbReference>
<dbReference type="InterPro" id="IPR000182">
    <property type="entry name" value="GNAT_dom"/>
</dbReference>
<dbReference type="SUPFAM" id="SSF55729">
    <property type="entry name" value="Acyl-CoA N-acyltransferases (Nat)"/>
    <property type="match status" value="1"/>
</dbReference>
<dbReference type="OrthoDB" id="8221510at2"/>
<sequence length="179" mass="20804">MGEKVLSVRELQEKDITPLSDYWFSAEPGFLEGIGVDLAKMPARDEWQEMLATQMRQGYEEKQSYCVIWQADGQAVGHSNVNKIVFGQEAFMHLHLWKPDFRQKGMGTDLVKLSLPYFFKNLQLKTLYCEPYALNPAPNKTLEKVGFDFLKEYITTPGWINFEQPVCLWALTLEKFRKL</sequence>
<dbReference type="Pfam" id="PF13302">
    <property type="entry name" value="Acetyltransf_3"/>
    <property type="match status" value="1"/>
</dbReference>
<reference evidence="2 3" key="1">
    <citation type="submission" date="2015-01" db="EMBL/GenBank/DDBJ databases">
        <title>Rufibacter sp./DG31D/ whole genome sequencing.</title>
        <authorList>
            <person name="Kim M.K."/>
            <person name="Srinivasan S."/>
            <person name="Lee J.-J."/>
        </authorList>
    </citation>
    <scope>NUCLEOTIDE SEQUENCE [LARGE SCALE GENOMIC DNA]</scope>
    <source>
        <strain evidence="2 3">DG31D</strain>
    </source>
</reference>
<organism evidence="2 3">
    <name type="scientific">Rufibacter radiotolerans</name>
    <dbReference type="NCBI Taxonomy" id="1379910"/>
    <lineage>
        <taxon>Bacteria</taxon>
        <taxon>Pseudomonadati</taxon>
        <taxon>Bacteroidota</taxon>
        <taxon>Cytophagia</taxon>
        <taxon>Cytophagales</taxon>
        <taxon>Hymenobacteraceae</taxon>
        <taxon>Rufibacter</taxon>
    </lineage>
</organism>
<feature type="domain" description="N-acetyltransferase" evidence="1">
    <location>
        <begin position="6"/>
        <end position="174"/>
    </location>
</feature>
<dbReference type="Proteomes" id="UP000036458">
    <property type="component" value="Chromosome"/>
</dbReference>
<keyword evidence="3" id="KW-1185">Reference proteome</keyword>
<dbReference type="RefSeq" id="WP_048919930.1">
    <property type="nucleotide sequence ID" value="NZ_CP010777.1"/>
</dbReference>
<evidence type="ECO:0000313" key="2">
    <source>
        <dbReference type="EMBL" id="AKQ45094.1"/>
    </source>
</evidence>
<gene>
    <name evidence="2" type="ORF">TH63_04710</name>
</gene>
<accession>A0A0H4VMX7</accession>
<dbReference type="EMBL" id="CP010777">
    <property type="protein sequence ID" value="AKQ45094.1"/>
    <property type="molecule type" value="Genomic_DNA"/>
</dbReference>